<evidence type="ECO:0000256" key="1">
    <source>
        <dbReference type="ARBA" id="ARBA00022737"/>
    </source>
</evidence>
<feature type="domain" description="K Homology" evidence="4">
    <location>
        <begin position="212"/>
        <end position="283"/>
    </location>
</feature>
<evidence type="ECO:0000313" key="6">
    <source>
        <dbReference type="Proteomes" id="UP000799428"/>
    </source>
</evidence>
<evidence type="ECO:0000256" key="2">
    <source>
        <dbReference type="PROSITE-ProRule" id="PRU00117"/>
    </source>
</evidence>
<dbReference type="CDD" id="cd22456">
    <property type="entry name" value="KH-I_Rnc1_rpt2"/>
    <property type="match status" value="1"/>
</dbReference>
<dbReference type="CDD" id="cd22439">
    <property type="entry name" value="KH-I_PCBP_rpt3"/>
    <property type="match status" value="1"/>
</dbReference>
<dbReference type="Pfam" id="PF00013">
    <property type="entry name" value="KH_1"/>
    <property type="match status" value="3"/>
</dbReference>
<dbReference type="InterPro" id="IPR036612">
    <property type="entry name" value="KH_dom_type_1_sf"/>
</dbReference>
<dbReference type="CDD" id="cd22455">
    <property type="entry name" value="KH-I_Rnc1_rpt1"/>
    <property type="match status" value="1"/>
</dbReference>
<keyword evidence="1" id="KW-0677">Repeat</keyword>
<dbReference type="InterPro" id="IPR004088">
    <property type="entry name" value="KH_dom_type_1"/>
</dbReference>
<dbReference type="PANTHER" id="PTHR10288">
    <property type="entry name" value="KH DOMAIN CONTAINING RNA BINDING PROTEIN"/>
    <property type="match status" value="1"/>
</dbReference>
<sequence length="500" mass="53102">MSASPTIAVSSTKRPLEEPSSPAGANDQPDAKRPALDKMVKDEPENIDTAESVKAESIAAEDIKLDQVKPDVEADADVAIQNGTHDVQSDTIIPDAPSANAILETQPIQSTSGANGRPISHSQHTDETNWLHLRAVIGTSEAATIIGKGGENVTQIRRMSGAKCTVSDYARGAVERILTVSGQVDAVSKAFGLIVRTLNQEDLDTPSTSQSKAYPMRLLIPHILIGSIIGKGGVRIREIQEASNAKLNASDTMLPNSGERSLVVLGVADAVHIAVYYVAQTLVEQLTERFGGPAASQYATRSGVAANVVPGGMSVQPYVPQPAGGQYAHPDNFRRQNQGPPQRTPVNPHGAPYLQQGQPPQQAYGQPQMPYGAGSPNRGHYGVQAPQQPVPYGGHHPAAPVAHGGVPQATPQTIPGAPLTQQIFIPNDMVGAIIGKGGAKINEIRQLSGSVIKINEPTDNSNERLVTITGTQECNQMALYMLYSRLGERPDQQNRERMGC</sequence>
<feature type="compositionally biased region" description="Low complexity" evidence="3">
    <location>
        <begin position="350"/>
        <end position="372"/>
    </location>
</feature>
<dbReference type="EMBL" id="MU005783">
    <property type="protein sequence ID" value="KAF2704218.1"/>
    <property type="molecule type" value="Genomic_DNA"/>
</dbReference>
<dbReference type="SMART" id="SM00322">
    <property type="entry name" value="KH"/>
    <property type="match status" value="3"/>
</dbReference>
<keyword evidence="2" id="KW-0694">RNA-binding</keyword>
<feature type="region of interest" description="Disordered" evidence="3">
    <location>
        <begin position="317"/>
        <end position="378"/>
    </location>
</feature>
<dbReference type="Proteomes" id="UP000799428">
    <property type="component" value="Unassembled WGS sequence"/>
</dbReference>
<feature type="domain" description="K Homology" evidence="4">
    <location>
        <begin position="417"/>
        <end position="487"/>
    </location>
</feature>
<evidence type="ECO:0000256" key="3">
    <source>
        <dbReference type="SAM" id="MobiDB-lite"/>
    </source>
</evidence>
<name>A0A6G1JUJ9_9PLEO</name>
<dbReference type="OrthoDB" id="1937934at2759"/>
<proteinExistence type="predicted"/>
<evidence type="ECO:0000313" key="5">
    <source>
        <dbReference type="EMBL" id="KAF2704218.1"/>
    </source>
</evidence>
<feature type="compositionally biased region" description="Basic and acidic residues" evidence="3">
    <location>
        <begin position="29"/>
        <end position="44"/>
    </location>
</feature>
<reference evidence="5" key="1">
    <citation type="journal article" date="2020" name="Stud. Mycol.">
        <title>101 Dothideomycetes genomes: a test case for predicting lifestyles and emergence of pathogens.</title>
        <authorList>
            <person name="Haridas S."/>
            <person name="Albert R."/>
            <person name="Binder M."/>
            <person name="Bloem J."/>
            <person name="Labutti K."/>
            <person name="Salamov A."/>
            <person name="Andreopoulos B."/>
            <person name="Baker S."/>
            <person name="Barry K."/>
            <person name="Bills G."/>
            <person name="Bluhm B."/>
            <person name="Cannon C."/>
            <person name="Castanera R."/>
            <person name="Culley D."/>
            <person name="Daum C."/>
            <person name="Ezra D."/>
            <person name="Gonzalez J."/>
            <person name="Henrissat B."/>
            <person name="Kuo A."/>
            <person name="Liang C."/>
            <person name="Lipzen A."/>
            <person name="Lutzoni F."/>
            <person name="Magnuson J."/>
            <person name="Mondo S."/>
            <person name="Nolan M."/>
            <person name="Ohm R."/>
            <person name="Pangilinan J."/>
            <person name="Park H.-J."/>
            <person name="Ramirez L."/>
            <person name="Alfaro M."/>
            <person name="Sun H."/>
            <person name="Tritt A."/>
            <person name="Yoshinaga Y."/>
            <person name="Zwiers L.-H."/>
            <person name="Turgeon B."/>
            <person name="Goodwin S."/>
            <person name="Spatafora J."/>
            <person name="Crous P."/>
            <person name="Grigoriev I."/>
        </authorList>
    </citation>
    <scope>NUCLEOTIDE SEQUENCE</scope>
    <source>
        <strain evidence="5">CBS 279.74</strain>
    </source>
</reference>
<dbReference type="SUPFAM" id="SSF54791">
    <property type="entry name" value="Eukaryotic type KH-domain (KH-domain type I)"/>
    <property type="match status" value="3"/>
</dbReference>
<accession>A0A6G1JUJ9</accession>
<dbReference type="GO" id="GO:0003723">
    <property type="term" value="F:RNA binding"/>
    <property type="evidence" value="ECO:0007669"/>
    <property type="project" value="UniProtKB-UniRule"/>
</dbReference>
<feature type="compositionally biased region" description="Polar residues" evidence="3">
    <location>
        <begin position="335"/>
        <end position="345"/>
    </location>
</feature>
<feature type="domain" description="K Homology" evidence="4">
    <location>
        <begin position="129"/>
        <end position="199"/>
    </location>
</feature>
<evidence type="ECO:0000259" key="4">
    <source>
        <dbReference type="SMART" id="SM00322"/>
    </source>
</evidence>
<organism evidence="5 6">
    <name type="scientific">Pleomassaria siparia CBS 279.74</name>
    <dbReference type="NCBI Taxonomy" id="1314801"/>
    <lineage>
        <taxon>Eukaryota</taxon>
        <taxon>Fungi</taxon>
        <taxon>Dikarya</taxon>
        <taxon>Ascomycota</taxon>
        <taxon>Pezizomycotina</taxon>
        <taxon>Dothideomycetes</taxon>
        <taxon>Pleosporomycetidae</taxon>
        <taxon>Pleosporales</taxon>
        <taxon>Pleomassariaceae</taxon>
        <taxon>Pleomassaria</taxon>
    </lineage>
</organism>
<feature type="compositionally biased region" description="Polar residues" evidence="3">
    <location>
        <begin position="1"/>
        <end position="13"/>
    </location>
</feature>
<dbReference type="PROSITE" id="PS50084">
    <property type="entry name" value="KH_TYPE_1"/>
    <property type="match status" value="3"/>
</dbReference>
<dbReference type="InterPro" id="IPR004087">
    <property type="entry name" value="KH_dom"/>
</dbReference>
<keyword evidence="6" id="KW-1185">Reference proteome</keyword>
<dbReference type="AlphaFoldDB" id="A0A6G1JUJ9"/>
<gene>
    <name evidence="5" type="ORF">K504DRAFT_390914</name>
</gene>
<protein>
    <recommendedName>
        <fullName evidence="4">K Homology domain-containing protein</fullName>
    </recommendedName>
</protein>
<feature type="region of interest" description="Disordered" evidence="3">
    <location>
        <begin position="1"/>
        <end position="52"/>
    </location>
</feature>
<dbReference type="Gene3D" id="3.30.1370.10">
    <property type="entry name" value="K Homology domain, type 1"/>
    <property type="match status" value="3"/>
</dbReference>